<evidence type="ECO:0000313" key="9">
    <source>
        <dbReference type="EMBL" id="RXJ85349.1"/>
    </source>
</evidence>
<evidence type="ECO:0000256" key="2">
    <source>
        <dbReference type="ARBA" id="ARBA00022692"/>
    </source>
</evidence>
<proteinExistence type="predicted"/>
<evidence type="ECO:0000256" key="5">
    <source>
        <dbReference type="ARBA" id="ARBA00023237"/>
    </source>
</evidence>
<dbReference type="GO" id="GO:0019867">
    <property type="term" value="C:outer membrane"/>
    <property type="evidence" value="ECO:0007669"/>
    <property type="project" value="InterPro"/>
</dbReference>
<evidence type="ECO:0000256" key="4">
    <source>
        <dbReference type="ARBA" id="ARBA00023136"/>
    </source>
</evidence>
<dbReference type="InterPro" id="IPR010827">
    <property type="entry name" value="BamA/TamA_POTRA"/>
</dbReference>
<dbReference type="AlphaFoldDB" id="A0A4Q0ZG11"/>
<accession>A0A4Q0ZG11</accession>
<dbReference type="InterPro" id="IPR000184">
    <property type="entry name" value="Bac_surfAg_D15"/>
</dbReference>
<evidence type="ECO:0000313" key="10">
    <source>
        <dbReference type="Proteomes" id="UP000290870"/>
    </source>
</evidence>
<dbReference type="Pfam" id="PF07244">
    <property type="entry name" value="POTRA"/>
    <property type="match status" value="1"/>
</dbReference>
<dbReference type="RefSeq" id="WP_128985573.1">
    <property type="nucleotide sequence ID" value="NZ_PDJZ01000002.1"/>
</dbReference>
<feature type="domain" description="POTRA" evidence="8">
    <location>
        <begin position="182"/>
        <end position="250"/>
    </location>
</feature>
<evidence type="ECO:0000259" key="8">
    <source>
        <dbReference type="Pfam" id="PF07244"/>
    </source>
</evidence>
<dbReference type="PANTHER" id="PTHR12815:SF47">
    <property type="entry name" value="TRANSLOCATION AND ASSEMBLY MODULE SUBUNIT TAMA"/>
    <property type="match status" value="1"/>
</dbReference>
<reference evidence="9 10" key="1">
    <citation type="submission" date="2017-10" db="EMBL/GenBank/DDBJ databases">
        <title>Genomics of the genus Arcobacter.</title>
        <authorList>
            <person name="Perez-Cataluna A."/>
            <person name="Figueras M.J."/>
        </authorList>
    </citation>
    <scope>NUCLEOTIDE SEQUENCE [LARGE SCALE GENOMIC DNA]</scope>
    <source>
        <strain evidence="9 10">F26</strain>
    </source>
</reference>
<sequence>MFIKFLILIILSLSAFSKEIKDVDFTGEIDLVLGDFSKSNLQKVCNISYPPIYKIWQKNPTFTQYDILICSESIQEYAQSLGFYEANITYEIVEEKATLNIKKNRQIKISSISIEDEYKNIIGLKIDSFFNASDFTNSKKNIYKYLNEQGYPKAQLDAKAYVDIDEYKVDIVYKVEKNNLQYFGKVEIENNANVDTEFLQKEIEFKKGDKYNSTLIDKTYENLYNFGIYKYIAIEQNIDTQDDIIPINIKLIQGEYRETTYGIGYDTDTKARFKAQYKNDNFLGNLKKFTIGTKVNQDGFNIYNNLNNPYFLFDGLSFNNDLSYEDMDYQSYSQKKIEEKISFSKDFFGLSHTVGFLAEHSTIESNLKEYQSGSYLLNSLFYEVVLDKRDDILNPKNGYYLSFYVENGTRALASEIDYIKTLTEMRFIKSFDKLTTSMKTKVGTLDKDLPIFKHFFAGGDYSNRGYAYQKVGLLDPDDNPYGGLSMIDNSIEFEYNVYKDLGIATFFDSTMLSLEANRFDEKFYHSYGIGARYYTPIGPLRVDFGFPLDDGGFVFHIGIGQAF</sequence>
<dbReference type="OrthoDB" id="9814535at2"/>
<dbReference type="InterPro" id="IPR039910">
    <property type="entry name" value="D15-like"/>
</dbReference>
<organism evidence="9 10">
    <name type="scientific">Arcobacter cloacae</name>
    <dbReference type="NCBI Taxonomy" id="1054034"/>
    <lineage>
        <taxon>Bacteria</taxon>
        <taxon>Pseudomonadati</taxon>
        <taxon>Campylobacterota</taxon>
        <taxon>Epsilonproteobacteria</taxon>
        <taxon>Campylobacterales</taxon>
        <taxon>Arcobacteraceae</taxon>
        <taxon>Arcobacter</taxon>
    </lineage>
</organism>
<evidence type="ECO:0000256" key="3">
    <source>
        <dbReference type="ARBA" id="ARBA00022729"/>
    </source>
</evidence>
<dbReference type="Gene3D" id="2.40.160.50">
    <property type="entry name" value="membrane protein fhac: a member of the omp85/tpsb transporter family"/>
    <property type="match status" value="1"/>
</dbReference>
<feature type="signal peptide" evidence="6">
    <location>
        <begin position="1"/>
        <end position="17"/>
    </location>
</feature>
<gene>
    <name evidence="9" type="ORF">CRU90_01870</name>
</gene>
<keyword evidence="3 6" id="KW-0732">Signal</keyword>
<feature type="chain" id="PRO_5020711320" description="Bacterial surface antigen (D15) domain-containing protein" evidence="6">
    <location>
        <begin position="18"/>
        <end position="563"/>
    </location>
</feature>
<evidence type="ECO:0008006" key="11">
    <source>
        <dbReference type="Google" id="ProtNLM"/>
    </source>
</evidence>
<keyword evidence="2" id="KW-0812">Transmembrane</keyword>
<comment type="caution">
    <text evidence="9">The sequence shown here is derived from an EMBL/GenBank/DDBJ whole genome shotgun (WGS) entry which is preliminary data.</text>
</comment>
<name>A0A4Q0ZG11_9BACT</name>
<evidence type="ECO:0000256" key="6">
    <source>
        <dbReference type="SAM" id="SignalP"/>
    </source>
</evidence>
<keyword evidence="4" id="KW-0472">Membrane</keyword>
<evidence type="ECO:0000259" key="7">
    <source>
        <dbReference type="Pfam" id="PF01103"/>
    </source>
</evidence>
<protein>
    <recommendedName>
        <fullName evidence="11">Bacterial surface antigen (D15) domain-containing protein</fullName>
    </recommendedName>
</protein>
<dbReference type="EMBL" id="PDJZ01000002">
    <property type="protein sequence ID" value="RXJ85349.1"/>
    <property type="molecule type" value="Genomic_DNA"/>
</dbReference>
<dbReference type="Proteomes" id="UP000290870">
    <property type="component" value="Unassembled WGS sequence"/>
</dbReference>
<keyword evidence="5" id="KW-0998">Cell outer membrane</keyword>
<comment type="subcellular location">
    <subcellularLocation>
        <location evidence="1">Membrane</location>
    </subcellularLocation>
</comment>
<dbReference type="Gene3D" id="3.10.20.310">
    <property type="entry name" value="membrane protein fhac"/>
    <property type="match status" value="2"/>
</dbReference>
<dbReference type="PANTHER" id="PTHR12815">
    <property type="entry name" value="SORTING AND ASSEMBLY MACHINERY SAMM50 PROTEIN FAMILY MEMBER"/>
    <property type="match status" value="1"/>
</dbReference>
<dbReference type="Pfam" id="PF01103">
    <property type="entry name" value="Omp85"/>
    <property type="match status" value="1"/>
</dbReference>
<feature type="domain" description="Bacterial surface antigen (D15)" evidence="7">
    <location>
        <begin position="281"/>
        <end position="563"/>
    </location>
</feature>
<evidence type="ECO:0000256" key="1">
    <source>
        <dbReference type="ARBA" id="ARBA00004370"/>
    </source>
</evidence>